<proteinExistence type="predicted"/>
<name>A0A9X1ZSE7_9FLAO</name>
<dbReference type="CDD" id="cd00093">
    <property type="entry name" value="HTH_XRE"/>
    <property type="match status" value="1"/>
</dbReference>
<comment type="caution">
    <text evidence="2">The sequence shown here is derived from an EMBL/GenBank/DDBJ whole genome shotgun (WGS) entry which is preliminary data.</text>
</comment>
<gene>
    <name evidence="2" type="ORF">L1967_17965</name>
</gene>
<sequence length="145" mass="16539">MVNTKEFTNRLQEIIEYYDLTASSFADKIEVGRSSISHLLSGRNKPSLEFVMKIVKTFPEVELYWLLNGKGSFPKAENTSPKKTPSYYSKKDQVPAQNFENDLFSESVQVNEIGKAVSSFPSKTDKKISRVIIFYEDGTFDAFEN</sequence>
<dbReference type="SUPFAM" id="SSF47413">
    <property type="entry name" value="lambda repressor-like DNA-binding domains"/>
    <property type="match status" value="1"/>
</dbReference>
<dbReference type="InterPro" id="IPR001387">
    <property type="entry name" value="Cro/C1-type_HTH"/>
</dbReference>
<evidence type="ECO:0000259" key="1">
    <source>
        <dbReference type="PROSITE" id="PS50943"/>
    </source>
</evidence>
<accession>A0A9X1ZSE7</accession>
<dbReference type="AlphaFoldDB" id="A0A9X1ZSE7"/>
<dbReference type="Gene3D" id="1.10.260.40">
    <property type="entry name" value="lambda repressor-like DNA-binding domains"/>
    <property type="match status" value="1"/>
</dbReference>
<dbReference type="EMBL" id="JAKHSK010000034">
    <property type="protein sequence ID" value="MCL6220182.1"/>
    <property type="molecule type" value="Genomic_DNA"/>
</dbReference>
<protein>
    <submittedName>
        <fullName evidence="2">Helix-turn-helix domain-containing protein</fullName>
    </submittedName>
</protein>
<dbReference type="GO" id="GO:0003677">
    <property type="term" value="F:DNA binding"/>
    <property type="evidence" value="ECO:0007669"/>
    <property type="project" value="InterPro"/>
</dbReference>
<keyword evidence="3" id="KW-1185">Reference proteome</keyword>
<evidence type="ECO:0000313" key="2">
    <source>
        <dbReference type="EMBL" id="MCL6220182.1"/>
    </source>
</evidence>
<dbReference type="RefSeq" id="WP_249602902.1">
    <property type="nucleotide sequence ID" value="NZ_JAKHSK010000034.1"/>
</dbReference>
<dbReference type="Pfam" id="PF01381">
    <property type="entry name" value="HTH_3"/>
    <property type="match status" value="1"/>
</dbReference>
<reference evidence="2" key="1">
    <citation type="submission" date="2022-01" db="EMBL/GenBank/DDBJ databases">
        <title>Genome sequencing of Zunongwangia sp. M21534 genome.</title>
        <authorList>
            <person name="Chen Y."/>
            <person name="Dong C."/>
            <person name="Shao Z."/>
        </authorList>
    </citation>
    <scope>NUCLEOTIDE SEQUENCE</scope>
    <source>
        <strain evidence="2">MCCC M21534</strain>
    </source>
</reference>
<evidence type="ECO:0000313" key="3">
    <source>
        <dbReference type="Proteomes" id="UP001139521"/>
    </source>
</evidence>
<organism evidence="2 3">
    <name type="scientific">Zunongwangia pacifica</name>
    <dbReference type="NCBI Taxonomy" id="2911062"/>
    <lineage>
        <taxon>Bacteria</taxon>
        <taxon>Pseudomonadati</taxon>
        <taxon>Bacteroidota</taxon>
        <taxon>Flavobacteriia</taxon>
        <taxon>Flavobacteriales</taxon>
        <taxon>Flavobacteriaceae</taxon>
        <taxon>Zunongwangia</taxon>
    </lineage>
</organism>
<dbReference type="InterPro" id="IPR010982">
    <property type="entry name" value="Lambda_DNA-bd_dom_sf"/>
</dbReference>
<dbReference type="PROSITE" id="PS50943">
    <property type="entry name" value="HTH_CROC1"/>
    <property type="match status" value="1"/>
</dbReference>
<dbReference type="SMART" id="SM00530">
    <property type="entry name" value="HTH_XRE"/>
    <property type="match status" value="1"/>
</dbReference>
<feature type="domain" description="HTH cro/C1-type" evidence="1">
    <location>
        <begin position="11"/>
        <end position="66"/>
    </location>
</feature>
<dbReference type="Proteomes" id="UP001139521">
    <property type="component" value="Unassembled WGS sequence"/>
</dbReference>